<dbReference type="InterPro" id="IPR011990">
    <property type="entry name" value="TPR-like_helical_dom_sf"/>
</dbReference>
<accession>A0A921NUN1</accession>
<proteinExistence type="predicted"/>
<dbReference type="AlphaFoldDB" id="A0A921NUN1"/>
<dbReference type="OrthoDB" id="7684399at2"/>
<evidence type="ECO:0008006" key="3">
    <source>
        <dbReference type="Google" id="ProtNLM"/>
    </source>
</evidence>
<name>A0A921NUN1_9RHOB</name>
<dbReference type="SUPFAM" id="SSF48452">
    <property type="entry name" value="TPR-like"/>
    <property type="match status" value="1"/>
</dbReference>
<organism evidence="1 2">
    <name type="scientific">Profundibacterium mesophilum KAUST100406-0324</name>
    <dbReference type="NCBI Taxonomy" id="1037889"/>
    <lineage>
        <taxon>Bacteria</taxon>
        <taxon>Pseudomonadati</taxon>
        <taxon>Pseudomonadota</taxon>
        <taxon>Alphaproteobacteria</taxon>
        <taxon>Rhodobacterales</taxon>
        <taxon>Roseobacteraceae</taxon>
        <taxon>Profundibacterium</taxon>
    </lineage>
</organism>
<comment type="caution">
    <text evidence="1">The sequence shown here is derived from an EMBL/GenBank/DDBJ whole genome shotgun (WGS) entry which is preliminary data.</text>
</comment>
<evidence type="ECO:0000313" key="2">
    <source>
        <dbReference type="Proteomes" id="UP000698242"/>
    </source>
</evidence>
<sequence length="433" mass="45609">MAAPVIVSPAELRGTAIAALEHGRADLALAMARALLARAPSDLLAALLEARALSDLGRGAEAITAARSAWEMARAKGERYDAARIMAGAHAAVGHDLRTAFWLRRALDHAPSPGARAEVLRALRRLRDRAPLALSLGVDIAPSSNINGGSSARETVLFGLPFTLQGASRALPGTRIGLDGRLSYRLPGATATAANVIVVELAAHTHLLSRAARLKAPDARATDFDQIAGYLALRRDWANGAELEAGIGQSFYGGTPAARFARLGAGRELAADAQRVITAGGALRIDEGLGGREEVLRLDAYLRRTAGIGAGGLWSAELRAARSISDAPAQDHAEVAVSLRRRFAPLTDGVFAAMRPQVGIGGSLRYRRQARSLFVQGGRDEIGAALSGELVLGGLERLGFVPAITFDGTLRRSRVDLYDSETYGIGLSLRSVF</sequence>
<keyword evidence="2" id="KW-1185">Reference proteome</keyword>
<reference evidence="1" key="1">
    <citation type="submission" date="2013-03" db="EMBL/GenBank/DDBJ databases">
        <title>Genome Sequence of the Profundibacterium mesophilum strain KAUST100406-0324T from Red Sea, a novel genus in the family Rhodobacteraceae.</title>
        <authorList>
            <person name="Essack M."/>
            <person name="Alam I."/>
            <person name="Lafi F."/>
            <person name="Alawi W."/>
            <person name="Kamanu F."/>
            <person name="Al-Suwailem A."/>
            <person name="Lee O.O."/>
            <person name="Xu Y."/>
            <person name="Bajic V."/>
            <person name="Qian P.-Y."/>
            <person name="Archer J."/>
        </authorList>
    </citation>
    <scope>NUCLEOTIDE SEQUENCE</scope>
    <source>
        <strain evidence="1">KAUST100406-0324</strain>
    </source>
</reference>
<dbReference type="EMBL" id="APKE01000010">
    <property type="protein sequence ID" value="KAF0676984.1"/>
    <property type="molecule type" value="Genomic_DNA"/>
</dbReference>
<gene>
    <name evidence="1" type="ORF">PMES_00781</name>
</gene>
<evidence type="ECO:0000313" key="1">
    <source>
        <dbReference type="EMBL" id="KAF0676984.1"/>
    </source>
</evidence>
<dbReference type="Proteomes" id="UP000698242">
    <property type="component" value="Unassembled WGS sequence"/>
</dbReference>
<protein>
    <recommendedName>
        <fullName evidence="3">DUF560 domain-containing protein</fullName>
    </recommendedName>
</protein>
<dbReference type="RefSeq" id="WP_159964196.1">
    <property type="nucleotide sequence ID" value="NZ_APKE01000010.1"/>
</dbReference>